<evidence type="ECO:0000313" key="2">
    <source>
        <dbReference type="Proteomes" id="UP001234202"/>
    </source>
</evidence>
<keyword evidence="2" id="KW-1185">Reference proteome</keyword>
<dbReference type="EMBL" id="JASBWV010000008">
    <property type="protein sequence ID" value="KAJ9124911.1"/>
    <property type="molecule type" value="Genomic_DNA"/>
</dbReference>
<gene>
    <name evidence="1" type="ORF">QFC24_002840</name>
</gene>
<accession>A0ACC2XMQ5</accession>
<reference evidence="1" key="1">
    <citation type="submission" date="2023-04" db="EMBL/GenBank/DDBJ databases">
        <title>Draft Genome sequencing of Naganishia species isolated from polar environments using Oxford Nanopore Technology.</title>
        <authorList>
            <person name="Leo P."/>
            <person name="Venkateswaran K."/>
        </authorList>
    </citation>
    <scope>NUCLEOTIDE SEQUENCE</scope>
    <source>
        <strain evidence="1">DBVPG 5303</strain>
    </source>
</reference>
<dbReference type="Proteomes" id="UP001234202">
    <property type="component" value="Unassembled WGS sequence"/>
</dbReference>
<evidence type="ECO:0000313" key="1">
    <source>
        <dbReference type="EMBL" id="KAJ9124911.1"/>
    </source>
</evidence>
<proteinExistence type="predicted"/>
<protein>
    <submittedName>
        <fullName evidence="1">Uncharacterized protein</fullName>
    </submittedName>
</protein>
<organism evidence="1 2">
    <name type="scientific">Naganishia onofrii</name>
    <dbReference type="NCBI Taxonomy" id="1851511"/>
    <lineage>
        <taxon>Eukaryota</taxon>
        <taxon>Fungi</taxon>
        <taxon>Dikarya</taxon>
        <taxon>Basidiomycota</taxon>
        <taxon>Agaricomycotina</taxon>
        <taxon>Tremellomycetes</taxon>
        <taxon>Filobasidiales</taxon>
        <taxon>Filobasidiaceae</taxon>
        <taxon>Naganishia</taxon>
    </lineage>
</organism>
<name>A0ACC2XMQ5_9TREE</name>
<sequence length="484" mass="51486">MFPNKAASTTRNSPTNLSNTNANQSMNDNPKMDPNNIHPVKVSHGAGALALGSHGSFTGKNTNQAADGQEEQEEEAPVSLFALAAAAIANVEHYKNDSIIPEDESVLALARLGGLAGLPTLPLPPGPAVAHSGFEVRKDKMPPDILGRSSTWVTNASAPHYPSRQDPTTTDHHEPLHNWQGSGEHLPSNIYLRGVHSPLSDYNTPPLSHSAFSAWSGSTGGHSSSVGSIAGTDAHSGTPPDTPSSIGHAGFDSHMQHRLSHHGIDKQPHSSNPSSSSDIPSSVPSLSLQSLYNSLPSPTPHHPLSQTQLAGFLSPLFPHHATIAIACARLLEIVLPHTAPVLIGAVIDLPAHSPGPDPRRPGKLSIDPGGRTVYLSLPLFNKPAMFSEGGREAVNDGGSSNAKHEVNLNIDIRDHLTSLLDLVSDVLDALELVLVLDRRNREDEELREFLHALAYVGGVVLRSGKVRGGLEWDDKRWVLVGIEL</sequence>
<comment type="caution">
    <text evidence="1">The sequence shown here is derived from an EMBL/GenBank/DDBJ whole genome shotgun (WGS) entry which is preliminary data.</text>
</comment>